<evidence type="ECO:0000313" key="2">
    <source>
        <dbReference type="EMBL" id="NEV65109.1"/>
    </source>
</evidence>
<organism evidence="2 3">
    <name type="scientific">Thiorhodococcus minor</name>
    <dbReference type="NCBI Taxonomy" id="57489"/>
    <lineage>
        <taxon>Bacteria</taxon>
        <taxon>Pseudomonadati</taxon>
        <taxon>Pseudomonadota</taxon>
        <taxon>Gammaproteobacteria</taxon>
        <taxon>Chromatiales</taxon>
        <taxon>Chromatiaceae</taxon>
        <taxon>Thiorhodococcus</taxon>
    </lineage>
</organism>
<dbReference type="InterPro" id="IPR000782">
    <property type="entry name" value="FAS1_domain"/>
</dbReference>
<sequence length="199" mass="20602">MAKDTVNTFNPLTTVLMLGAALGPLAALSLGSKYADEETLERARAGLVNAKPSDLYAHYDSTRDPSAVADKTIAEITAGAGIFRELQAAIKAAGAEAMLSGQTPITVLAPSSEAFAKLAPEQKAALMRDKEASSQFVASHIVPGVVSTTELMQKQSISTLSGQSLPVSMPGQLQIGDAKVAKTIAAENGIVHVIDSVLL</sequence>
<dbReference type="EMBL" id="JAAIJQ010000150">
    <property type="protein sequence ID" value="NEV65109.1"/>
    <property type="molecule type" value="Genomic_DNA"/>
</dbReference>
<accession>A0A6M0K6M9</accession>
<dbReference type="PANTHER" id="PTHR10900:SF77">
    <property type="entry name" value="FI19380P1"/>
    <property type="match status" value="1"/>
</dbReference>
<feature type="domain" description="FAS1" evidence="1">
    <location>
        <begin position="70"/>
        <end position="198"/>
    </location>
</feature>
<dbReference type="InterPro" id="IPR050904">
    <property type="entry name" value="Adhesion/Biosynth-related"/>
</dbReference>
<comment type="caution">
    <text evidence="2">The sequence shown here is derived from an EMBL/GenBank/DDBJ whole genome shotgun (WGS) entry which is preliminary data.</text>
</comment>
<dbReference type="PANTHER" id="PTHR10900">
    <property type="entry name" value="PERIOSTIN-RELATED"/>
    <property type="match status" value="1"/>
</dbReference>
<evidence type="ECO:0000313" key="3">
    <source>
        <dbReference type="Proteomes" id="UP000483379"/>
    </source>
</evidence>
<dbReference type="FunFam" id="2.30.180.10:FF:000032">
    <property type="entry name" value="Fasciclin domain-containing protein, putative"/>
    <property type="match status" value="1"/>
</dbReference>
<dbReference type="InterPro" id="IPR036378">
    <property type="entry name" value="FAS1_dom_sf"/>
</dbReference>
<dbReference type="RefSeq" id="WP_164456437.1">
    <property type="nucleotide sequence ID" value="NZ_JAAIJQ010000150.1"/>
</dbReference>
<dbReference type="Gene3D" id="2.30.180.10">
    <property type="entry name" value="FAS1 domain"/>
    <property type="match status" value="1"/>
</dbReference>
<proteinExistence type="predicted"/>
<dbReference type="Proteomes" id="UP000483379">
    <property type="component" value="Unassembled WGS sequence"/>
</dbReference>
<reference evidence="2 3" key="1">
    <citation type="submission" date="2020-02" db="EMBL/GenBank/DDBJ databases">
        <title>Genome sequences of Thiorhodococcus mannitoliphagus and Thiorhodococcus minor, purple sulfur photosynthetic bacteria in the gammaproteobacterial family, Chromatiaceae.</title>
        <authorList>
            <person name="Aviles F.A."/>
            <person name="Meyer T.E."/>
            <person name="Kyndt J.A."/>
        </authorList>
    </citation>
    <scope>NUCLEOTIDE SEQUENCE [LARGE SCALE GENOMIC DNA]</scope>
    <source>
        <strain evidence="2 3">DSM 11518</strain>
    </source>
</reference>
<dbReference type="PROSITE" id="PS50213">
    <property type="entry name" value="FAS1"/>
    <property type="match status" value="1"/>
</dbReference>
<name>A0A6M0K6M9_9GAMM</name>
<dbReference type="AlphaFoldDB" id="A0A6M0K6M9"/>
<dbReference type="Pfam" id="PF02469">
    <property type="entry name" value="Fasciclin"/>
    <property type="match status" value="1"/>
</dbReference>
<dbReference type="SUPFAM" id="SSF82153">
    <property type="entry name" value="FAS1 domain"/>
    <property type="match status" value="1"/>
</dbReference>
<dbReference type="SMART" id="SM00554">
    <property type="entry name" value="FAS1"/>
    <property type="match status" value="1"/>
</dbReference>
<protein>
    <submittedName>
        <fullName evidence="2">Fasciclin domain-containing protein</fullName>
    </submittedName>
</protein>
<dbReference type="GO" id="GO:0005615">
    <property type="term" value="C:extracellular space"/>
    <property type="evidence" value="ECO:0007669"/>
    <property type="project" value="TreeGrafter"/>
</dbReference>
<keyword evidence="3" id="KW-1185">Reference proteome</keyword>
<evidence type="ECO:0000259" key="1">
    <source>
        <dbReference type="PROSITE" id="PS50213"/>
    </source>
</evidence>
<gene>
    <name evidence="2" type="ORF">G3446_25205</name>
</gene>